<dbReference type="InterPro" id="IPR049730">
    <property type="entry name" value="SNF2/RAD54-like_C"/>
</dbReference>
<evidence type="ECO:0000256" key="5">
    <source>
        <dbReference type="SAM" id="MobiDB-lite"/>
    </source>
</evidence>
<feature type="region of interest" description="Disordered" evidence="5">
    <location>
        <begin position="128"/>
        <end position="150"/>
    </location>
</feature>
<accession>A0A9W9K3P1</accession>
<dbReference type="PANTHER" id="PTHR45626">
    <property type="entry name" value="TRANSCRIPTION TERMINATION FACTOR 2-RELATED"/>
    <property type="match status" value="1"/>
</dbReference>
<evidence type="ECO:0000259" key="6">
    <source>
        <dbReference type="PROSITE" id="PS51194"/>
    </source>
</evidence>
<keyword evidence="8" id="KW-1185">Reference proteome</keyword>
<feature type="compositionally biased region" description="Acidic residues" evidence="5">
    <location>
        <begin position="209"/>
        <end position="229"/>
    </location>
</feature>
<proteinExistence type="predicted"/>
<dbReference type="InterPro" id="IPR050628">
    <property type="entry name" value="SNF2_RAD54_helicase_TF"/>
</dbReference>
<comment type="caution">
    <text evidence="7">The sequence shown here is derived from an EMBL/GenBank/DDBJ whole genome shotgun (WGS) entry which is preliminary data.</text>
</comment>
<protein>
    <recommendedName>
        <fullName evidence="6">Helicase C-terminal domain-containing protein</fullName>
    </recommendedName>
</protein>
<dbReference type="GO" id="GO:0006281">
    <property type="term" value="P:DNA repair"/>
    <property type="evidence" value="ECO:0007669"/>
    <property type="project" value="TreeGrafter"/>
</dbReference>
<dbReference type="PANTHER" id="PTHR45626:SF17">
    <property type="entry name" value="HELICASE-LIKE TRANSCRIPTION FACTOR"/>
    <property type="match status" value="1"/>
</dbReference>
<dbReference type="CDD" id="cd18793">
    <property type="entry name" value="SF2_C_SNF"/>
    <property type="match status" value="1"/>
</dbReference>
<feature type="region of interest" description="Disordered" evidence="5">
    <location>
        <begin position="295"/>
        <end position="326"/>
    </location>
</feature>
<feature type="compositionally biased region" description="Basic and acidic residues" evidence="5">
    <location>
        <begin position="25"/>
        <end position="42"/>
    </location>
</feature>
<dbReference type="Pfam" id="PF00176">
    <property type="entry name" value="SNF2-rel_dom"/>
    <property type="match status" value="1"/>
</dbReference>
<dbReference type="GeneID" id="81396485"/>
<dbReference type="Proteomes" id="UP001141434">
    <property type="component" value="Unassembled WGS sequence"/>
</dbReference>
<keyword evidence="1" id="KW-0547">Nucleotide-binding</keyword>
<dbReference type="SMART" id="SM00490">
    <property type="entry name" value="HELICc"/>
    <property type="match status" value="1"/>
</dbReference>
<evidence type="ECO:0000256" key="1">
    <source>
        <dbReference type="ARBA" id="ARBA00022741"/>
    </source>
</evidence>
<feature type="region of interest" description="Disordered" evidence="5">
    <location>
        <begin position="207"/>
        <end position="275"/>
    </location>
</feature>
<dbReference type="CDD" id="cd16449">
    <property type="entry name" value="RING-HC"/>
    <property type="match status" value="1"/>
</dbReference>
<dbReference type="GO" id="GO:0005634">
    <property type="term" value="C:nucleus"/>
    <property type="evidence" value="ECO:0007669"/>
    <property type="project" value="TreeGrafter"/>
</dbReference>
<gene>
    <name evidence="7" type="ORF">NUU61_006789</name>
</gene>
<keyword evidence="2" id="KW-0378">Hydrolase</keyword>
<organism evidence="7 8">
    <name type="scientific">Penicillium alfredii</name>
    <dbReference type="NCBI Taxonomy" id="1506179"/>
    <lineage>
        <taxon>Eukaryota</taxon>
        <taxon>Fungi</taxon>
        <taxon>Dikarya</taxon>
        <taxon>Ascomycota</taxon>
        <taxon>Pezizomycotina</taxon>
        <taxon>Eurotiomycetes</taxon>
        <taxon>Eurotiomycetidae</taxon>
        <taxon>Eurotiales</taxon>
        <taxon>Aspergillaceae</taxon>
        <taxon>Penicillium</taxon>
    </lineage>
</organism>
<feature type="region of interest" description="Disordered" evidence="5">
    <location>
        <begin position="826"/>
        <end position="895"/>
    </location>
</feature>
<dbReference type="RefSeq" id="XP_056510116.1">
    <property type="nucleotide sequence ID" value="XM_056657316.1"/>
</dbReference>
<dbReference type="InterPro" id="IPR000330">
    <property type="entry name" value="SNF2_N"/>
</dbReference>
<dbReference type="PROSITE" id="PS51194">
    <property type="entry name" value="HELICASE_CTER"/>
    <property type="match status" value="1"/>
</dbReference>
<dbReference type="SMART" id="SM00487">
    <property type="entry name" value="DEXDc"/>
    <property type="match status" value="1"/>
</dbReference>
<reference evidence="7" key="2">
    <citation type="journal article" date="2023" name="IMA Fungus">
        <title>Comparative genomic study of the Penicillium genus elucidates a diverse pangenome and 15 lateral gene transfer events.</title>
        <authorList>
            <person name="Petersen C."/>
            <person name="Sorensen T."/>
            <person name="Nielsen M.R."/>
            <person name="Sondergaard T.E."/>
            <person name="Sorensen J.L."/>
            <person name="Fitzpatrick D.A."/>
            <person name="Frisvad J.C."/>
            <person name="Nielsen K.L."/>
        </authorList>
    </citation>
    <scope>NUCLEOTIDE SEQUENCE</scope>
    <source>
        <strain evidence="7">IBT 34128</strain>
    </source>
</reference>
<feature type="compositionally biased region" description="Basic residues" evidence="5">
    <location>
        <begin position="263"/>
        <end position="273"/>
    </location>
</feature>
<dbReference type="Gene3D" id="3.40.50.10810">
    <property type="entry name" value="Tandem AAA-ATPase domain"/>
    <property type="match status" value="1"/>
</dbReference>
<dbReference type="SUPFAM" id="SSF52540">
    <property type="entry name" value="P-loop containing nucleoside triphosphate hydrolases"/>
    <property type="match status" value="2"/>
</dbReference>
<dbReference type="InterPro" id="IPR001650">
    <property type="entry name" value="Helicase_C-like"/>
</dbReference>
<dbReference type="InterPro" id="IPR014001">
    <property type="entry name" value="Helicase_ATP-bd"/>
</dbReference>
<keyword evidence="3" id="KW-0347">Helicase</keyword>
<evidence type="ECO:0000313" key="8">
    <source>
        <dbReference type="Proteomes" id="UP001141434"/>
    </source>
</evidence>
<dbReference type="Gene3D" id="3.40.50.300">
    <property type="entry name" value="P-loop containing nucleotide triphosphate hydrolases"/>
    <property type="match status" value="1"/>
</dbReference>
<feature type="compositionally biased region" description="Polar residues" evidence="5">
    <location>
        <begin position="868"/>
        <end position="883"/>
    </location>
</feature>
<feature type="compositionally biased region" description="Basic residues" evidence="5">
    <location>
        <begin position="317"/>
        <end position="326"/>
    </location>
</feature>
<feature type="compositionally biased region" description="Basic and acidic residues" evidence="5">
    <location>
        <begin position="307"/>
        <end position="316"/>
    </location>
</feature>
<evidence type="ECO:0000256" key="2">
    <source>
        <dbReference type="ARBA" id="ARBA00022801"/>
    </source>
</evidence>
<reference evidence="7" key="1">
    <citation type="submission" date="2022-11" db="EMBL/GenBank/DDBJ databases">
        <authorList>
            <person name="Petersen C."/>
        </authorList>
    </citation>
    <scope>NUCLEOTIDE SEQUENCE</scope>
    <source>
        <strain evidence="7">IBT 34128</strain>
    </source>
</reference>
<dbReference type="EMBL" id="JAPMSZ010000009">
    <property type="protein sequence ID" value="KAJ5091919.1"/>
    <property type="molecule type" value="Genomic_DNA"/>
</dbReference>
<dbReference type="InterPro" id="IPR038718">
    <property type="entry name" value="SNF2-like_sf"/>
</dbReference>
<feature type="compositionally biased region" description="Polar residues" evidence="5">
    <location>
        <begin position="831"/>
        <end position="840"/>
    </location>
</feature>
<feature type="domain" description="Helicase C-terminal" evidence="6">
    <location>
        <begin position="921"/>
        <end position="1075"/>
    </location>
</feature>
<dbReference type="Pfam" id="PF00271">
    <property type="entry name" value="Helicase_C"/>
    <property type="match status" value="1"/>
</dbReference>
<dbReference type="GO" id="GO:0005524">
    <property type="term" value="F:ATP binding"/>
    <property type="evidence" value="ECO:0007669"/>
    <property type="project" value="UniProtKB-KW"/>
</dbReference>
<evidence type="ECO:0000256" key="4">
    <source>
        <dbReference type="ARBA" id="ARBA00022840"/>
    </source>
</evidence>
<evidence type="ECO:0000256" key="3">
    <source>
        <dbReference type="ARBA" id="ARBA00022806"/>
    </source>
</evidence>
<dbReference type="GO" id="GO:0004386">
    <property type="term" value="F:helicase activity"/>
    <property type="evidence" value="ECO:0007669"/>
    <property type="project" value="UniProtKB-KW"/>
</dbReference>
<dbReference type="OrthoDB" id="1699231at2759"/>
<sequence>MEQEGAFESERGETVPDSQQPIDNKFSEHDDGQIHSDEHADDFLDDQDDEFQLPIELDEIQEQGGLSGSFLLPDSFPLGDAALQADEVERLTPFINPSVTPNPQDSIVIPDEEPAEKNIIDLTIDEPVGQNENVDKAETGANSNADWSDDQYIKEECDGSKFDAIEKRYNALQNPDMSDTVVYLQAKRQEETRKKVLNTRKVLKQRELEENDVENEDSENEGPENEDELFYSMKESPEPSFMPSAKTPQDKKLPTPPMAPASKKARPAKRHKNGQVTESVIKHGMSLGLNVMLGGDSGTGKGSKSRKNLEDVGTLKERRKSRKKTARMTDADIDSIFYRDIIASVQKNSSMGPLHVSSLKDKQKALSEVVANVPIKDQAAAISDKHLLIEATKKFFWKAKTDGKGGWTIKGLKSGLYHHQLLAVAWMREQENSDHPPYGGLLCDEMGLGKTASALANILDGNHLEPYDPQMEQIKKHCDETAIGNVLEIHARSRLASLNIVNMLMQSDVIVTTYEEVRKSYPKLDPPHGMESTTEIRAWWDSFYRREVGALHRIHWHRIILDEAHLIKNRDARGDARSKGRLINTLRAVLHRKTHDSRIFAQPIVKLPNVVEKSVELEFCQAEKLLYDKIIEVYIKSINGYSTRGAMKSQFRCILAMITKLRMVTNHVLVPQDIIKNILTDTQAKKLRPLAAKSTAPDERSAKIIKFLLGVKYRTMFPKPKPQKDVGQLPLVNRDKLILAFRTFMEKVHDDGEWNERLSRCACPRCHFAPMKALLTSCQHIYCEACFSALPDKNGSLDTNARICCACNIVIKEFASVDDLFGLEEDPAEDQSVSKGSQLVPNELKRHADEMLRTEERTKKHKRAKRAPTQSYGMFSSSKLDSNNNEDDQDASSSEGNIEKLDWAKIIGSQMPSAKLCKVRELIQGWIQQDKEVKIVIFTQWLGAITILADLCEKQKWPYTMLSGKMPLASRNNSIRNFREQKDLKVMIASLKTGGTGLDFSVANKCILLDLWWNEAIEEQAYCRLVRIGQKREVEYVKLIIKGAIDEYMLKLQKEKTAKINTVMSQEALNGRDEVKKLLEMFCDLGEKDGGGFWISGNRKLAKSQATTEQQA</sequence>
<evidence type="ECO:0000313" key="7">
    <source>
        <dbReference type="EMBL" id="KAJ5091919.1"/>
    </source>
</evidence>
<dbReference type="InterPro" id="IPR027417">
    <property type="entry name" value="P-loop_NTPase"/>
</dbReference>
<dbReference type="GO" id="GO:0008094">
    <property type="term" value="F:ATP-dependent activity, acting on DNA"/>
    <property type="evidence" value="ECO:0007669"/>
    <property type="project" value="TreeGrafter"/>
</dbReference>
<name>A0A9W9K3P1_9EURO</name>
<dbReference type="AlphaFoldDB" id="A0A9W9K3P1"/>
<feature type="region of interest" description="Disordered" evidence="5">
    <location>
        <begin position="1"/>
        <end position="49"/>
    </location>
</feature>
<feature type="compositionally biased region" description="Basic and acidic residues" evidence="5">
    <location>
        <begin position="843"/>
        <end position="858"/>
    </location>
</feature>
<dbReference type="GO" id="GO:0016787">
    <property type="term" value="F:hydrolase activity"/>
    <property type="evidence" value="ECO:0007669"/>
    <property type="project" value="UniProtKB-KW"/>
</dbReference>
<keyword evidence="4" id="KW-0067">ATP-binding</keyword>